<dbReference type="Proteomes" id="UP000198852">
    <property type="component" value="Unassembled WGS sequence"/>
</dbReference>
<keyword evidence="3" id="KW-1185">Reference proteome</keyword>
<dbReference type="InterPro" id="IPR007569">
    <property type="entry name" value="DUF559"/>
</dbReference>
<gene>
    <name evidence="2" type="ORF">SAMN05660874_00430</name>
</gene>
<evidence type="ECO:0000313" key="3">
    <source>
        <dbReference type="Proteomes" id="UP000198852"/>
    </source>
</evidence>
<protein>
    <submittedName>
        <fullName evidence="2">Very-short-patch-repair endonuclease</fullName>
    </submittedName>
</protein>
<dbReference type="GO" id="GO:0004519">
    <property type="term" value="F:endonuclease activity"/>
    <property type="evidence" value="ECO:0007669"/>
    <property type="project" value="UniProtKB-KW"/>
</dbReference>
<dbReference type="EMBL" id="FOZX01000001">
    <property type="protein sequence ID" value="SFS34879.1"/>
    <property type="molecule type" value="Genomic_DNA"/>
</dbReference>
<dbReference type="AlphaFoldDB" id="A0A1I6P3Z3"/>
<dbReference type="SUPFAM" id="SSF52980">
    <property type="entry name" value="Restriction endonuclease-like"/>
    <property type="match status" value="1"/>
</dbReference>
<sequence>MRKPQQPPIIPDGSIFVFRRCDAIAANLKDRHLKYWFLRVMQGVYTTKDTPLTHELKCAAVAKTLPEGSVITGRSAATLRGVPLADFSTPVDVIVPTNTLMMRRKGVSCSSVRVGEAEHSPWRGVGVAGFARIALDLLRQRSISRAVAQVDALLHAGVIGVDAIAAFLTGRHDAGIRRAWLHLPYLDERAESLPESVLRVEFNLSGLHPEPQVEVYDGDRFVARLDLAFEEAKVAVEYNGGLHAEPERAARDLERYQRLRDLGWLVFVVTNEDLNGGLKKVIAEVAAAVRWRGGVAA</sequence>
<dbReference type="InterPro" id="IPR011335">
    <property type="entry name" value="Restrct_endonuc-II-like"/>
</dbReference>
<evidence type="ECO:0000313" key="2">
    <source>
        <dbReference type="EMBL" id="SFS34879.1"/>
    </source>
</evidence>
<reference evidence="3" key="1">
    <citation type="submission" date="2016-10" db="EMBL/GenBank/DDBJ databases">
        <authorList>
            <person name="Varghese N."/>
            <person name="Submissions S."/>
        </authorList>
    </citation>
    <scope>NUCLEOTIDE SEQUENCE [LARGE SCALE GENOMIC DNA]</scope>
    <source>
        <strain evidence="3">DSM 44771</strain>
    </source>
</reference>
<proteinExistence type="predicted"/>
<dbReference type="Gene3D" id="3.40.960.10">
    <property type="entry name" value="VSR Endonuclease"/>
    <property type="match status" value="1"/>
</dbReference>
<organism evidence="2 3">
    <name type="scientific">Saccharopolyspora flava</name>
    <dbReference type="NCBI Taxonomy" id="95161"/>
    <lineage>
        <taxon>Bacteria</taxon>
        <taxon>Bacillati</taxon>
        <taxon>Actinomycetota</taxon>
        <taxon>Actinomycetes</taxon>
        <taxon>Pseudonocardiales</taxon>
        <taxon>Pseudonocardiaceae</taxon>
        <taxon>Saccharopolyspora</taxon>
    </lineage>
</organism>
<evidence type="ECO:0000259" key="1">
    <source>
        <dbReference type="Pfam" id="PF04480"/>
    </source>
</evidence>
<keyword evidence="2" id="KW-0378">Hydrolase</keyword>
<accession>A0A1I6P3Z3</accession>
<dbReference type="STRING" id="95161.SAMN05660874_00430"/>
<dbReference type="Pfam" id="PF04480">
    <property type="entry name" value="DUF559"/>
    <property type="match status" value="1"/>
</dbReference>
<feature type="domain" description="DUF559" evidence="1">
    <location>
        <begin position="225"/>
        <end position="289"/>
    </location>
</feature>
<name>A0A1I6P3Z3_9PSEU</name>
<keyword evidence="2" id="KW-0540">Nuclease</keyword>
<keyword evidence="2" id="KW-0255">Endonuclease</keyword>